<evidence type="ECO:0008006" key="3">
    <source>
        <dbReference type="Google" id="ProtNLM"/>
    </source>
</evidence>
<dbReference type="EMBL" id="CARXXK010000005">
    <property type="protein sequence ID" value="CAI6368277.1"/>
    <property type="molecule type" value="Genomic_DNA"/>
</dbReference>
<protein>
    <recommendedName>
        <fullName evidence="3">Transposase</fullName>
    </recommendedName>
</protein>
<dbReference type="PANTHER" id="PTHR33053">
    <property type="entry name" value="PROTEIN, PUTATIVE-RELATED"/>
    <property type="match status" value="1"/>
</dbReference>
<keyword evidence="2" id="KW-1185">Reference proteome</keyword>
<sequence>MIRTNRTKKRKINRELHDIQTIYSARDTNVESSEPDFANEVLLSTNGLILPSMSNTFCQNNTTKTTYITSSINSEVETQEGEVVIQDEDEVVIQQQIEVVQRIETISTFKEDLIAWAIECKVCQSTVNKLLKIMKKRNTINTDNLPSDCRTLLQTPITLSANIRNVDPGSYYHFGLAAGIKRYDTSNLNDIKIAIGIDGLPLAKSSNSQFWPILAFIVDEAKYVFPIGVYHGNAKPMDSNDFLADFITEIKDLLVNGINIDGSNKKVSIHVFVCDAPAKSFVLKIKGHSGFYSCTRCTQEGEYFKNRVCFPYSKDKSDERTHEAYLNMLNEEHHVGNTLSQLVELPGLDLIQTFSLDYMHLVCLGAVRKLILLWLNKGPLKVRLPNCDVHKLSKSLLEIKSFIPSDFARKTRELQDIGRWKATELRLFLLYIGPIVLKNMTNKDVLTNFMCLHVSMLILLSPNRACHLEYAKELLDYFVNTFQIIYGREHISHNIHGLLHLTDDYRYYGPLDNSSAFAFENYMKELKSNVRKYDKPLEQLINRYTELYNQPHTHLVKNPKQHKMLSRPHRNGPLIDDIKGIQYFQLNVGKIKINISVDKESYILTKNEEVVKCLNIVHIQNNIVLIGKTFEYKTMLYEKPMDSTIFDIFIVKKLSHDLKIWDISEIKKKVMLIYDGISSIAMPIIHT</sequence>
<name>A0AAV0XLG9_9HEMI</name>
<dbReference type="AlphaFoldDB" id="A0AAV0XLG9"/>
<dbReference type="PANTHER" id="PTHR33053:SF9">
    <property type="entry name" value="AGAP000105-PA"/>
    <property type="match status" value="1"/>
</dbReference>
<organism evidence="1 2">
    <name type="scientific">Macrosiphum euphorbiae</name>
    <name type="common">potato aphid</name>
    <dbReference type="NCBI Taxonomy" id="13131"/>
    <lineage>
        <taxon>Eukaryota</taxon>
        <taxon>Metazoa</taxon>
        <taxon>Ecdysozoa</taxon>
        <taxon>Arthropoda</taxon>
        <taxon>Hexapoda</taxon>
        <taxon>Insecta</taxon>
        <taxon>Pterygota</taxon>
        <taxon>Neoptera</taxon>
        <taxon>Paraneoptera</taxon>
        <taxon>Hemiptera</taxon>
        <taxon>Sternorrhyncha</taxon>
        <taxon>Aphidomorpha</taxon>
        <taxon>Aphidoidea</taxon>
        <taxon>Aphididae</taxon>
        <taxon>Macrosiphini</taxon>
        <taxon>Macrosiphum</taxon>
    </lineage>
</organism>
<dbReference type="Proteomes" id="UP001160148">
    <property type="component" value="Unassembled WGS sequence"/>
</dbReference>
<comment type="caution">
    <text evidence="1">The sequence shown here is derived from an EMBL/GenBank/DDBJ whole genome shotgun (WGS) entry which is preliminary data.</text>
</comment>
<gene>
    <name evidence="1" type="ORF">MEUPH1_LOCUS22656</name>
</gene>
<reference evidence="1 2" key="1">
    <citation type="submission" date="2023-01" db="EMBL/GenBank/DDBJ databases">
        <authorList>
            <person name="Whitehead M."/>
        </authorList>
    </citation>
    <scope>NUCLEOTIDE SEQUENCE [LARGE SCALE GENOMIC DNA]</scope>
</reference>
<evidence type="ECO:0000313" key="1">
    <source>
        <dbReference type="EMBL" id="CAI6368277.1"/>
    </source>
</evidence>
<accession>A0AAV0XLG9</accession>
<evidence type="ECO:0000313" key="2">
    <source>
        <dbReference type="Proteomes" id="UP001160148"/>
    </source>
</evidence>
<proteinExistence type="predicted"/>